<protein>
    <submittedName>
        <fullName evidence="1">Uncharacterized protein</fullName>
    </submittedName>
</protein>
<gene>
    <name evidence="1" type="ORF">GOODEAATRI_019253</name>
</gene>
<dbReference type="PANTHER" id="PTHR11505">
    <property type="entry name" value="L1 TRANSPOSABLE ELEMENT-RELATED"/>
    <property type="match status" value="1"/>
</dbReference>
<dbReference type="Gene3D" id="3.30.250.20">
    <property type="entry name" value="L1 transposable element, C-terminal domain"/>
    <property type="match status" value="1"/>
</dbReference>
<sequence length="123" mass="14616">LYGRWSVVMLVIGIARHTPRPVILRLHWYKSKDLLIRKARRRRKLDYRGASLRIVEDYSPDALSRRLEYKDSMTVLYKRGLKAALLFPAWLRKMQPSRAKKFFCSAEEAQQFVKRLPKPLKDS</sequence>
<feature type="non-terminal residue" evidence="1">
    <location>
        <position position="1"/>
    </location>
</feature>
<reference evidence="1 2" key="1">
    <citation type="submission" date="2021-06" db="EMBL/GenBank/DDBJ databases">
        <authorList>
            <person name="Palmer J.M."/>
        </authorList>
    </citation>
    <scope>NUCLEOTIDE SEQUENCE [LARGE SCALE GENOMIC DNA]</scope>
    <source>
        <strain evidence="1 2">GA_2019</strain>
        <tissue evidence="1">Muscle</tissue>
    </source>
</reference>
<dbReference type="Proteomes" id="UP001476798">
    <property type="component" value="Unassembled WGS sequence"/>
</dbReference>
<dbReference type="InterPro" id="IPR004244">
    <property type="entry name" value="Transposase_22"/>
</dbReference>
<comment type="caution">
    <text evidence="1">The sequence shown here is derived from an EMBL/GenBank/DDBJ whole genome shotgun (WGS) entry which is preliminary data.</text>
</comment>
<name>A0ABV0NBX7_9TELE</name>
<evidence type="ECO:0000313" key="1">
    <source>
        <dbReference type="EMBL" id="MEQ2168887.1"/>
    </source>
</evidence>
<keyword evidence="2" id="KW-1185">Reference proteome</keyword>
<dbReference type="EMBL" id="JAHRIO010031680">
    <property type="protein sequence ID" value="MEQ2168887.1"/>
    <property type="molecule type" value="Genomic_DNA"/>
</dbReference>
<organism evidence="1 2">
    <name type="scientific">Goodea atripinnis</name>
    <dbReference type="NCBI Taxonomy" id="208336"/>
    <lineage>
        <taxon>Eukaryota</taxon>
        <taxon>Metazoa</taxon>
        <taxon>Chordata</taxon>
        <taxon>Craniata</taxon>
        <taxon>Vertebrata</taxon>
        <taxon>Euteleostomi</taxon>
        <taxon>Actinopterygii</taxon>
        <taxon>Neopterygii</taxon>
        <taxon>Teleostei</taxon>
        <taxon>Neoteleostei</taxon>
        <taxon>Acanthomorphata</taxon>
        <taxon>Ovalentaria</taxon>
        <taxon>Atherinomorphae</taxon>
        <taxon>Cyprinodontiformes</taxon>
        <taxon>Goodeidae</taxon>
        <taxon>Goodea</taxon>
    </lineage>
</organism>
<dbReference type="InterPro" id="IPR042566">
    <property type="entry name" value="L1_C"/>
</dbReference>
<evidence type="ECO:0000313" key="2">
    <source>
        <dbReference type="Proteomes" id="UP001476798"/>
    </source>
</evidence>
<proteinExistence type="predicted"/>
<accession>A0ABV0NBX7</accession>